<dbReference type="EMBL" id="JAVRJZ010000016">
    <property type="protein sequence ID" value="KAK2710796.1"/>
    <property type="molecule type" value="Genomic_DNA"/>
</dbReference>
<evidence type="ECO:0000313" key="2">
    <source>
        <dbReference type="EMBL" id="KAK2710796.1"/>
    </source>
</evidence>
<feature type="compositionally biased region" description="Low complexity" evidence="1">
    <location>
        <begin position="188"/>
        <end position="205"/>
    </location>
</feature>
<feature type="region of interest" description="Disordered" evidence="1">
    <location>
        <begin position="184"/>
        <end position="205"/>
    </location>
</feature>
<protein>
    <submittedName>
        <fullName evidence="2">Uncharacterized protein</fullName>
    </submittedName>
</protein>
<reference evidence="2" key="1">
    <citation type="submission" date="2023-07" db="EMBL/GenBank/DDBJ databases">
        <title>Chromosome-level genome assembly of Artemia franciscana.</title>
        <authorList>
            <person name="Jo E."/>
        </authorList>
    </citation>
    <scope>NUCLEOTIDE SEQUENCE</scope>
    <source>
        <tissue evidence="2">Whole body</tissue>
    </source>
</reference>
<comment type="caution">
    <text evidence="2">The sequence shown here is derived from an EMBL/GenBank/DDBJ whole genome shotgun (WGS) entry which is preliminary data.</text>
</comment>
<name>A0AA88HN99_ARTSF</name>
<sequence length="302" mass="32066">MDDDSTDEVDGPGVDYVSIYIDVPNFDGYDTKDKKMSEFSTNEEKNDTPGSNGEVVLAEPVKKTSAPSRIAAPASISGAPPSGQVSSSRTSVSRRSQMSSSELSNQKHSISERELKSNFNEVKSAMSEMKATFESSGGGGMAMATSAPTGSAMAKLANCGLLNRGGSENYDVIPSLDGETCPGNVPKSMKYQHSSSSSSQTKYMSNSGYSSEEAVANHSQKKTFQSDGLRYEEKSAEAAMKARIELDGLKAEKMAAMKQVAIANCCGTVPHIAELYHALWNFAKRLAPGDVPQAVKSGQPLA</sequence>
<feature type="compositionally biased region" description="Basic and acidic residues" evidence="1">
    <location>
        <begin position="29"/>
        <end position="47"/>
    </location>
</feature>
<proteinExistence type="predicted"/>
<dbReference type="Proteomes" id="UP001187531">
    <property type="component" value="Unassembled WGS sequence"/>
</dbReference>
<evidence type="ECO:0000256" key="1">
    <source>
        <dbReference type="SAM" id="MobiDB-lite"/>
    </source>
</evidence>
<feature type="compositionally biased region" description="Low complexity" evidence="1">
    <location>
        <begin position="65"/>
        <end position="106"/>
    </location>
</feature>
<accession>A0AA88HN99</accession>
<evidence type="ECO:0000313" key="3">
    <source>
        <dbReference type="Proteomes" id="UP001187531"/>
    </source>
</evidence>
<keyword evidence="3" id="KW-1185">Reference proteome</keyword>
<gene>
    <name evidence="2" type="ORF">QYM36_012093</name>
</gene>
<dbReference type="AlphaFoldDB" id="A0AA88HN99"/>
<organism evidence="2 3">
    <name type="scientific">Artemia franciscana</name>
    <name type="common">Brine shrimp</name>
    <name type="synonym">Artemia sanfranciscana</name>
    <dbReference type="NCBI Taxonomy" id="6661"/>
    <lineage>
        <taxon>Eukaryota</taxon>
        <taxon>Metazoa</taxon>
        <taxon>Ecdysozoa</taxon>
        <taxon>Arthropoda</taxon>
        <taxon>Crustacea</taxon>
        <taxon>Branchiopoda</taxon>
        <taxon>Anostraca</taxon>
        <taxon>Artemiidae</taxon>
        <taxon>Artemia</taxon>
    </lineage>
</organism>
<feature type="region of interest" description="Disordered" evidence="1">
    <location>
        <begin position="25"/>
        <end position="116"/>
    </location>
</feature>